<protein>
    <submittedName>
        <fullName evidence="2">Uncharacterized protein</fullName>
    </submittedName>
</protein>
<dbReference type="EMBL" id="JABANO010033236">
    <property type="protein sequence ID" value="KAF4707209.1"/>
    <property type="molecule type" value="Genomic_DNA"/>
</dbReference>
<reference evidence="2 3" key="1">
    <citation type="submission" date="2020-04" db="EMBL/GenBank/DDBJ databases">
        <title>Perkinsus olseni comparative genomics.</title>
        <authorList>
            <person name="Bogema D.R."/>
        </authorList>
    </citation>
    <scope>NUCLEOTIDE SEQUENCE [LARGE SCALE GENOMIC DNA]</scope>
    <source>
        <strain evidence="2 3">ATCC PRA-207</strain>
    </source>
</reference>
<dbReference type="Proteomes" id="UP000553632">
    <property type="component" value="Unassembled WGS sequence"/>
</dbReference>
<evidence type="ECO:0000313" key="2">
    <source>
        <dbReference type="EMBL" id="KAF4707209.1"/>
    </source>
</evidence>
<comment type="caution">
    <text evidence="2">The sequence shown here is derived from an EMBL/GenBank/DDBJ whole genome shotgun (WGS) entry which is preliminary data.</text>
</comment>
<proteinExistence type="predicted"/>
<name>A0A7J6QF74_PEROL</name>
<sequence>PRRVPLKIKVWWLKHGSVIEEDTLECWLKPCHATGSPLEVLIDRPKVPDCELALLINPELESFALCPPPSQETLPGPRQLSRVEQCALVVSLVLDIKRRRESRGEDARDLEKEWYWQALWSIAAASDGGKLSAAGAFYTAVEAECEDAALEVLRLQDDIRRLESGEIFPEVYDAAALKTAESKRRELVERSLKSHGVEEYTEQALDLLCALLSHEVQEHMTARRTLPTNALTIPSGGIVDAMTASSLALDITLPRSENRYNDAFSSVKRRRGVSGDVFEAVTRGADGDEFVTADAPMDGGSVENSSDYDASS</sequence>
<feature type="region of interest" description="Disordered" evidence="1">
    <location>
        <begin position="288"/>
        <end position="312"/>
    </location>
</feature>
<gene>
    <name evidence="2" type="ORF">FOZ63_002340</name>
</gene>
<dbReference type="AlphaFoldDB" id="A0A7J6QF74"/>
<evidence type="ECO:0000313" key="3">
    <source>
        <dbReference type="Proteomes" id="UP000553632"/>
    </source>
</evidence>
<accession>A0A7J6QF74</accession>
<organism evidence="2 3">
    <name type="scientific">Perkinsus olseni</name>
    <name type="common">Perkinsus atlanticus</name>
    <dbReference type="NCBI Taxonomy" id="32597"/>
    <lineage>
        <taxon>Eukaryota</taxon>
        <taxon>Sar</taxon>
        <taxon>Alveolata</taxon>
        <taxon>Perkinsozoa</taxon>
        <taxon>Perkinsea</taxon>
        <taxon>Perkinsida</taxon>
        <taxon>Perkinsidae</taxon>
        <taxon>Perkinsus</taxon>
    </lineage>
</organism>
<evidence type="ECO:0000256" key="1">
    <source>
        <dbReference type="SAM" id="MobiDB-lite"/>
    </source>
</evidence>
<feature type="compositionally biased region" description="Polar residues" evidence="1">
    <location>
        <begin position="302"/>
        <end position="312"/>
    </location>
</feature>
<keyword evidence="3" id="KW-1185">Reference proteome</keyword>
<feature type="non-terminal residue" evidence="2">
    <location>
        <position position="312"/>
    </location>
</feature>